<evidence type="ECO:0000313" key="2">
    <source>
        <dbReference type="EMBL" id="PSK93319.1"/>
    </source>
</evidence>
<comment type="caution">
    <text evidence="2">The sequence shown here is derived from an EMBL/GenBank/DDBJ whole genome shotgun (WGS) entry which is preliminary data.</text>
</comment>
<dbReference type="EMBL" id="PYGD01000002">
    <property type="protein sequence ID" value="PSK93319.1"/>
    <property type="molecule type" value="Genomic_DNA"/>
</dbReference>
<reference evidence="2 3" key="1">
    <citation type="submission" date="2018-03" db="EMBL/GenBank/DDBJ databases">
        <title>Genomic Encyclopedia of Type Strains, Phase III (KMG-III): the genomes of soil and plant-associated and newly described type strains.</title>
        <authorList>
            <person name="Whitman W."/>
        </authorList>
    </citation>
    <scope>NUCLEOTIDE SEQUENCE [LARGE SCALE GENOMIC DNA]</scope>
    <source>
        <strain evidence="2 3">CGMCC 1.12700</strain>
    </source>
</reference>
<keyword evidence="1" id="KW-0472">Membrane</keyword>
<feature type="transmembrane region" description="Helical" evidence="1">
    <location>
        <begin position="104"/>
        <end position="127"/>
    </location>
</feature>
<dbReference type="OrthoDB" id="1520123at2"/>
<proteinExistence type="predicted"/>
<keyword evidence="1" id="KW-0812">Transmembrane</keyword>
<gene>
    <name evidence="2" type="ORF">B0I18_102289</name>
</gene>
<sequence length="131" mass="14636">MKSITGIRSLFLQYILGLCFALLVILVTELALALQPGAGFGFLVVTFLSTAALQILFYCITGTLPPTWKMVSYLITLTAWLLEQHFITSVFYQQVFRSGYSTYTLMLLSAMLWVTNKIVVDALLALVRKVS</sequence>
<dbReference type="RefSeq" id="WP_106522332.1">
    <property type="nucleotide sequence ID" value="NZ_PYGD01000002.1"/>
</dbReference>
<accession>A0A2P8D802</accession>
<keyword evidence="3" id="KW-1185">Reference proteome</keyword>
<dbReference type="AlphaFoldDB" id="A0A2P8D802"/>
<organism evidence="2 3">
    <name type="scientific">Taibaiella chishuiensis</name>
    <dbReference type="NCBI Taxonomy" id="1434707"/>
    <lineage>
        <taxon>Bacteria</taxon>
        <taxon>Pseudomonadati</taxon>
        <taxon>Bacteroidota</taxon>
        <taxon>Chitinophagia</taxon>
        <taxon>Chitinophagales</taxon>
        <taxon>Chitinophagaceae</taxon>
        <taxon>Taibaiella</taxon>
    </lineage>
</organism>
<feature type="transmembrane region" description="Helical" evidence="1">
    <location>
        <begin position="40"/>
        <end position="59"/>
    </location>
</feature>
<protein>
    <submittedName>
        <fullName evidence="2">Uncharacterized protein</fullName>
    </submittedName>
</protein>
<keyword evidence="1" id="KW-1133">Transmembrane helix</keyword>
<evidence type="ECO:0000313" key="3">
    <source>
        <dbReference type="Proteomes" id="UP000240572"/>
    </source>
</evidence>
<name>A0A2P8D802_9BACT</name>
<evidence type="ECO:0000256" key="1">
    <source>
        <dbReference type="SAM" id="Phobius"/>
    </source>
</evidence>
<feature type="transmembrane region" description="Helical" evidence="1">
    <location>
        <begin position="71"/>
        <end position="92"/>
    </location>
</feature>
<dbReference type="Proteomes" id="UP000240572">
    <property type="component" value="Unassembled WGS sequence"/>
</dbReference>
<feature type="transmembrane region" description="Helical" evidence="1">
    <location>
        <begin position="12"/>
        <end position="34"/>
    </location>
</feature>